<dbReference type="STRING" id="574376.BAMA_09855"/>
<dbReference type="AlphaFoldDB" id="A0A073K3M5"/>
<evidence type="ECO:0000313" key="1">
    <source>
        <dbReference type="EMBL" id="KEK21085.1"/>
    </source>
</evidence>
<comment type="caution">
    <text evidence="1">The sequence shown here is derived from an EMBL/GenBank/DDBJ whole genome shotgun (WGS) entry which is preliminary data.</text>
</comment>
<evidence type="ECO:0000313" key="2">
    <source>
        <dbReference type="Proteomes" id="UP000027822"/>
    </source>
</evidence>
<protein>
    <submittedName>
        <fullName evidence="1">PadR family transcriptional regulator</fullName>
    </submittedName>
</protein>
<accession>A0A073K3M5</accession>
<name>A0A073K3M5_9BACI</name>
<dbReference type="OrthoDB" id="2990038at2"/>
<gene>
    <name evidence="1" type="ORF">BAMA_09855</name>
</gene>
<dbReference type="EMBL" id="JOTN01000002">
    <property type="protein sequence ID" value="KEK21085.1"/>
    <property type="molecule type" value="Genomic_DNA"/>
</dbReference>
<proteinExistence type="predicted"/>
<dbReference type="InterPro" id="IPR025177">
    <property type="entry name" value="MciZ"/>
</dbReference>
<organism evidence="1 2">
    <name type="scientific">Bacillus manliponensis</name>
    <dbReference type="NCBI Taxonomy" id="574376"/>
    <lineage>
        <taxon>Bacteria</taxon>
        <taxon>Bacillati</taxon>
        <taxon>Bacillota</taxon>
        <taxon>Bacilli</taxon>
        <taxon>Bacillales</taxon>
        <taxon>Bacillaceae</taxon>
        <taxon>Bacillus</taxon>
        <taxon>Bacillus cereus group</taxon>
    </lineage>
</organism>
<dbReference type="eggNOG" id="ENOG5030EU5">
    <property type="taxonomic scope" value="Bacteria"/>
</dbReference>
<dbReference type="RefSeq" id="WP_034636002.1">
    <property type="nucleotide sequence ID" value="NZ_CBCSJC010000001.1"/>
</dbReference>
<keyword evidence="2" id="KW-1185">Reference proteome</keyword>
<dbReference type="Proteomes" id="UP000027822">
    <property type="component" value="Unassembled WGS sequence"/>
</dbReference>
<dbReference type="Pfam" id="PF13072">
    <property type="entry name" value="MciZ"/>
    <property type="match status" value="1"/>
</dbReference>
<reference evidence="1 2" key="1">
    <citation type="submission" date="2014-06" db="EMBL/GenBank/DDBJ databases">
        <title>Draft genome sequence of Bacillus manliponensis JCM 15802 (MCCC 1A00708).</title>
        <authorList>
            <person name="Lai Q."/>
            <person name="Liu Y."/>
            <person name="Shao Z."/>
        </authorList>
    </citation>
    <scope>NUCLEOTIDE SEQUENCE [LARGE SCALE GENOMIC DNA]</scope>
    <source>
        <strain evidence="1 2">JCM 15802</strain>
    </source>
</reference>
<sequence length="45" mass="5521">MKVYILPNRVTLVGKAWEIRQTLKRYDKQYKTVHDWIVDKKKKTT</sequence>